<dbReference type="EMBL" id="FNPC01000007">
    <property type="protein sequence ID" value="SDY61859.1"/>
    <property type="molecule type" value="Genomic_DNA"/>
</dbReference>
<evidence type="ECO:0000313" key="3">
    <source>
        <dbReference type="Proteomes" id="UP000199079"/>
    </source>
</evidence>
<gene>
    <name evidence="2" type="ORF">SAMN05216564_10720</name>
</gene>
<feature type="domain" description="YprB ribonuclease H-like" evidence="1">
    <location>
        <begin position="9"/>
        <end position="196"/>
    </location>
</feature>
<evidence type="ECO:0000313" key="2">
    <source>
        <dbReference type="EMBL" id="SDY61859.1"/>
    </source>
</evidence>
<reference evidence="3" key="1">
    <citation type="submission" date="2016-10" db="EMBL/GenBank/DDBJ databases">
        <authorList>
            <person name="Varghese N."/>
            <person name="Submissions S."/>
        </authorList>
    </citation>
    <scope>NUCLEOTIDE SEQUENCE [LARGE SCALE GENOMIC DNA]</scope>
    <source>
        <strain evidence="3">DC30,IBRC 10041,KCTC 4046</strain>
    </source>
</reference>
<evidence type="ECO:0000259" key="1">
    <source>
        <dbReference type="Pfam" id="PF13482"/>
    </source>
</evidence>
<keyword evidence="3" id="KW-1185">Reference proteome</keyword>
<dbReference type="Gene3D" id="3.30.420.10">
    <property type="entry name" value="Ribonuclease H-like superfamily/Ribonuclease H"/>
    <property type="match status" value="1"/>
</dbReference>
<dbReference type="RefSeq" id="WP_092733507.1">
    <property type="nucleotide sequence ID" value="NZ_FNPC01000007.1"/>
</dbReference>
<dbReference type="OrthoDB" id="318070at2157"/>
<sequence length="226" mass="25517">MTELDTVAFDIETTGFDVDDQLTVIGFDTDVGSRIFLNTDGRAPPSNLEARVNEELASSVSISVQQTERILLSEMDAFVESTLTHQDVKLVAYNGERWNGGFDLPFLRTRLCYHDIDWPFTELPYIDAMDVFETRFNTSGETLTAVYEELIGSGLTELDPFVDSKEAVDAWEEGDFESLVRHNVADIRRTRALMRLAERYCSKSHFTMRSLDPVASTGCFSDSRVL</sequence>
<dbReference type="Proteomes" id="UP000199079">
    <property type="component" value="Unassembled WGS sequence"/>
</dbReference>
<name>A0A1H3LCF9_9EURY</name>
<dbReference type="InterPro" id="IPR038720">
    <property type="entry name" value="YprB_RNase_H-like_dom"/>
</dbReference>
<dbReference type="GO" id="GO:0003676">
    <property type="term" value="F:nucleic acid binding"/>
    <property type="evidence" value="ECO:0007669"/>
    <property type="project" value="InterPro"/>
</dbReference>
<dbReference type="InterPro" id="IPR012337">
    <property type="entry name" value="RNaseH-like_sf"/>
</dbReference>
<protein>
    <submittedName>
        <fullName evidence="2">RNase_H superfamily protein</fullName>
    </submittedName>
</protein>
<dbReference type="InterPro" id="IPR036397">
    <property type="entry name" value="RNaseH_sf"/>
</dbReference>
<proteinExistence type="predicted"/>
<dbReference type="Pfam" id="PF13482">
    <property type="entry name" value="RNase_H_2"/>
    <property type="match status" value="1"/>
</dbReference>
<dbReference type="AlphaFoldDB" id="A0A1H3LCF9"/>
<dbReference type="SUPFAM" id="SSF53098">
    <property type="entry name" value="Ribonuclease H-like"/>
    <property type="match status" value="1"/>
</dbReference>
<organism evidence="2 3">
    <name type="scientific">Halopenitus persicus</name>
    <dbReference type="NCBI Taxonomy" id="1048396"/>
    <lineage>
        <taxon>Archaea</taxon>
        <taxon>Methanobacteriati</taxon>
        <taxon>Methanobacteriota</taxon>
        <taxon>Stenosarchaea group</taxon>
        <taxon>Halobacteria</taxon>
        <taxon>Halobacteriales</taxon>
        <taxon>Haloferacaceae</taxon>
        <taxon>Halopenitus</taxon>
    </lineage>
</organism>
<accession>A0A1H3LCF9</accession>